<reference evidence="3" key="1">
    <citation type="journal article" date="2022" name="Cell">
        <title>Repeat-based holocentromeres influence genome architecture and karyotype evolution.</title>
        <authorList>
            <person name="Hofstatter P.G."/>
            <person name="Thangavel G."/>
            <person name="Lux T."/>
            <person name="Neumann P."/>
            <person name="Vondrak T."/>
            <person name="Novak P."/>
            <person name="Zhang M."/>
            <person name="Costa L."/>
            <person name="Castellani M."/>
            <person name="Scott A."/>
            <person name="Toegelov H."/>
            <person name="Fuchs J."/>
            <person name="Mata-Sucre Y."/>
            <person name="Dias Y."/>
            <person name="Vanzela A.L.L."/>
            <person name="Huettel B."/>
            <person name="Almeida C.C.S."/>
            <person name="Simkova H."/>
            <person name="Souza G."/>
            <person name="Pedrosa-Harand A."/>
            <person name="Macas J."/>
            <person name="Mayer K.F.X."/>
            <person name="Houben A."/>
            <person name="Marques A."/>
        </authorList>
    </citation>
    <scope>NUCLEOTIDE SEQUENCE</scope>
    <source>
        <strain evidence="3">RhyBre1mFocal</strain>
    </source>
</reference>
<sequence length="449" mass="51151">MTPVARPAPLINFAHPVVRVARRALAVLFGVPALVALVLTAVDSYRRRGKKPQPFPRTPPRQVGIGSGTVTTYTYGQDLYDDMLAAIDGAQRQVLLETYIWKGDEVGEQFKAALTRAAERGVEVYAIWDAFANLVVSPRFQRFPLPVRVLAYPVYNAGWRFFDIRRYGRDHRKLLVVDDETGFVGGYNLGSAYATQWRDTHVRVTGPAVRDLERAFADFWNTQRHVHRSGRLGWHDRGPTDTRGVGDRLETTSRPVDQALRSDTGDWESRIRVQRNLPRQWTFPIRSMYLDAIDRARTNVWMTHAYFIPDENFVEALVSAAHRGVDVQVLLPKVSNHVVADWIGRGYFNQLLGAGVRIWRFRGAMVHAKTATVDGAWATVGTANIDRLSMTGNYEINLEFIDRDQAATMEEIFRTDVGNSEELTLETWRRRRWQSRATELALTPLRPFL</sequence>
<name>A0A9P9Z8E0_9POAL</name>
<keyword evidence="1" id="KW-0472">Membrane</keyword>
<feature type="domain" description="PLD phosphodiesterase" evidence="2">
    <location>
        <begin position="362"/>
        <end position="389"/>
    </location>
</feature>
<dbReference type="Pfam" id="PF13091">
    <property type="entry name" value="PLDc_2"/>
    <property type="match status" value="2"/>
</dbReference>
<dbReference type="CDD" id="cd09110">
    <property type="entry name" value="PLDc_CLS_1"/>
    <property type="match status" value="1"/>
</dbReference>
<keyword evidence="1" id="KW-1133">Transmembrane helix</keyword>
<organism evidence="3 4">
    <name type="scientific">Rhynchospora breviuscula</name>
    <dbReference type="NCBI Taxonomy" id="2022672"/>
    <lineage>
        <taxon>Eukaryota</taxon>
        <taxon>Viridiplantae</taxon>
        <taxon>Streptophyta</taxon>
        <taxon>Embryophyta</taxon>
        <taxon>Tracheophyta</taxon>
        <taxon>Spermatophyta</taxon>
        <taxon>Magnoliopsida</taxon>
        <taxon>Liliopsida</taxon>
        <taxon>Poales</taxon>
        <taxon>Cyperaceae</taxon>
        <taxon>Cyperoideae</taxon>
        <taxon>Rhynchosporeae</taxon>
        <taxon>Rhynchospora</taxon>
    </lineage>
</organism>
<keyword evidence="4" id="KW-1185">Reference proteome</keyword>
<dbReference type="EMBL" id="JAMQYH010000041">
    <property type="protein sequence ID" value="KAJ1684239.1"/>
    <property type="molecule type" value="Genomic_DNA"/>
</dbReference>
<dbReference type="SUPFAM" id="SSF56024">
    <property type="entry name" value="Phospholipase D/nuclease"/>
    <property type="match status" value="2"/>
</dbReference>
<dbReference type="InterPro" id="IPR025202">
    <property type="entry name" value="PLD-like_dom"/>
</dbReference>
<dbReference type="InterPro" id="IPR001736">
    <property type="entry name" value="PLipase_D/transphosphatidylase"/>
</dbReference>
<dbReference type="AlphaFoldDB" id="A0A9P9Z8E0"/>
<proteinExistence type="predicted"/>
<gene>
    <name evidence="3" type="ORF">LUZ63_020532</name>
</gene>
<evidence type="ECO:0000256" key="1">
    <source>
        <dbReference type="SAM" id="Phobius"/>
    </source>
</evidence>
<evidence type="ECO:0000259" key="2">
    <source>
        <dbReference type="PROSITE" id="PS50035"/>
    </source>
</evidence>
<feature type="domain" description="PLD phosphodiesterase" evidence="2">
    <location>
        <begin position="166"/>
        <end position="193"/>
    </location>
</feature>
<dbReference type="Gene3D" id="3.30.870.10">
    <property type="entry name" value="Endonuclease Chain A"/>
    <property type="match status" value="2"/>
</dbReference>
<dbReference type="OrthoDB" id="14911at2759"/>
<dbReference type="PANTHER" id="PTHR21248">
    <property type="entry name" value="CARDIOLIPIN SYNTHASE"/>
    <property type="match status" value="1"/>
</dbReference>
<dbReference type="PROSITE" id="PS50035">
    <property type="entry name" value="PLD"/>
    <property type="match status" value="2"/>
</dbReference>
<accession>A0A9P9Z8E0</accession>
<dbReference type="GO" id="GO:0032049">
    <property type="term" value="P:cardiolipin biosynthetic process"/>
    <property type="evidence" value="ECO:0007669"/>
    <property type="project" value="UniProtKB-ARBA"/>
</dbReference>
<dbReference type="PANTHER" id="PTHR21248:SF22">
    <property type="entry name" value="PHOSPHOLIPASE D"/>
    <property type="match status" value="1"/>
</dbReference>
<dbReference type="Proteomes" id="UP001151287">
    <property type="component" value="Unassembled WGS sequence"/>
</dbReference>
<evidence type="ECO:0000313" key="3">
    <source>
        <dbReference type="EMBL" id="KAJ1684239.1"/>
    </source>
</evidence>
<dbReference type="CDD" id="cd09159">
    <property type="entry name" value="PLDc_ybhO_like_2"/>
    <property type="match status" value="1"/>
</dbReference>
<protein>
    <recommendedName>
        <fullName evidence="2">PLD phosphodiesterase domain-containing protein</fullName>
    </recommendedName>
</protein>
<evidence type="ECO:0000313" key="4">
    <source>
        <dbReference type="Proteomes" id="UP001151287"/>
    </source>
</evidence>
<comment type="caution">
    <text evidence="3">The sequence shown here is derived from an EMBL/GenBank/DDBJ whole genome shotgun (WGS) entry which is preliminary data.</text>
</comment>
<dbReference type="GO" id="GO:0030572">
    <property type="term" value="F:phosphatidyltransferase activity"/>
    <property type="evidence" value="ECO:0007669"/>
    <property type="project" value="UniProtKB-ARBA"/>
</dbReference>
<feature type="transmembrane region" description="Helical" evidence="1">
    <location>
        <begin position="20"/>
        <end position="42"/>
    </location>
</feature>
<keyword evidence="1" id="KW-0812">Transmembrane</keyword>
<dbReference type="SMART" id="SM00155">
    <property type="entry name" value="PLDc"/>
    <property type="match status" value="2"/>
</dbReference>